<dbReference type="InterPro" id="IPR012902">
    <property type="entry name" value="N_methyl_site"/>
</dbReference>
<dbReference type="InterPro" id="IPR045584">
    <property type="entry name" value="Pilin-like"/>
</dbReference>
<reference evidence="2 3" key="1">
    <citation type="submission" date="2019-07" db="EMBL/GenBank/DDBJ databases">
        <authorList>
            <person name="Cremers G."/>
        </authorList>
    </citation>
    <scope>NUCLEOTIDE SEQUENCE [LARGE SCALE GENOMIC DNA]</scope>
</reference>
<evidence type="ECO:0000313" key="2">
    <source>
        <dbReference type="EMBL" id="VUZ85522.1"/>
    </source>
</evidence>
<accession>A0A564ZLJ7</accession>
<dbReference type="Proteomes" id="UP000334340">
    <property type="component" value="Unassembled WGS sequence"/>
</dbReference>
<sequence length="289" mass="32585">MRRSWGRRVSSSKTVSSFEFRVWGKERLVSRVSGLELRCRNTKPMTLDPKLPREAGFTLLELLVSMTILALIFVAALGAIQVGSKSWESGERRAEANQRTRALVDSLARELTMIYPLRIKEQDKDIVAFHGRSDSLTFATFPRSYGTEPFSHMVRIVEYTVAPDAGLVATESYPLAGAAAGYDSLDSRVKRINDQVSDVQFRYLVPEGRPEENLAPVWRDFWDPSQDETFQPAPQRGIASSQGQRTIKGSDRLPLAVELTLTIRREERQGPRELILPPMVFPVYAGRTL</sequence>
<evidence type="ECO:0000313" key="3">
    <source>
        <dbReference type="Proteomes" id="UP000334340"/>
    </source>
</evidence>
<keyword evidence="1" id="KW-0472">Membrane</keyword>
<keyword evidence="3" id="KW-1185">Reference proteome</keyword>
<dbReference type="NCBIfam" id="TIGR02532">
    <property type="entry name" value="IV_pilin_GFxxxE"/>
    <property type="match status" value="1"/>
</dbReference>
<proteinExistence type="predicted"/>
<evidence type="ECO:0000256" key="1">
    <source>
        <dbReference type="SAM" id="Phobius"/>
    </source>
</evidence>
<keyword evidence="1" id="KW-1133">Transmembrane helix</keyword>
<protein>
    <submittedName>
        <fullName evidence="2">General secretion pathway protein J</fullName>
    </submittedName>
</protein>
<dbReference type="AlphaFoldDB" id="A0A564ZLJ7"/>
<keyword evidence="1" id="KW-0812">Transmembrane</keyword>
<dbReference type="Pfam" id="PF07963">
    <property type="entry name" value="N_methyl"/>
    <property type="match status" value="1"/>
</dbReference>
<dbReference type="SUPFAM" id="SSF54523">
    <property type="entry name" value="Pili subunits"/>
    <property type="match status" value="1"/>
</dbReference>
<dbReference type="EMBL" id="CABIKM010000026">
    <property type="protein sequence ID" value="VUZ85522.1"/>
    <property type="molecule type" value="Genomic_DNA"/>
</dbReference>
<feature type="transmembrane region" description="Helical" evidence="1">
    <location>
        <begin position="59"/>
        <end position="80"/>
    </location>
</feature>
<gene>
    <name evidence="2" type="ORF">MELA_01907</name>
</gene>
<dbReference type="PROSITE" id="PS00409">
    <property type="entry name" value="PROKAR_NTER_METHYL"/>
    <property type="match status" value="1"/>
</dbReference>
<name>A0A564ZLJ7_9BACT</name>
<organism evidence="2 3">
    <name type="scientific">Candidatus Methylomirabilis lanthanidiphila</name>
    <dbReference type="NCBI Taxonomy" id="2211376"/>
    <lineage>
        <taxon>Bacteria</taxon>
        <taxon>Candidatus Methylomirabilota</taxon>
        <taxon>Candidatus Methylomirabilia</taxon>
        <taxon>Candidatus Methylomirabilales</taxon>
        <taxon>Candidatus Methylomirabilaceae</taxon>
        <taxon>Candidatus Methylomirabilis</taxon>
    </lineage>
</organism>